<gene>
    <name evidence="7" type="ORF">PUP29_02255</name>
</gene>
<sequence>MDGKNDIQIMVQCAKMYYTEKMTQAEIAKKLGISRSGVSMMLSEAMENGIIEINIKDPYANNDSLSGIFKDRFHLDDCRVIPTNVTSEEMLIRIVSSQGGLLASKILKSHSALGIAWGRMCYEFMQSFPISKDIYDVNVVPLLGGSNRVGMEYQLNETVRMFAEKLHGTPSFIYAPAIVETIADRALYMQSVYMQSIVEKWANIDFAVISAGAPPNYYENNMQVPLDRMIDMINENYGKPVGDICAFRINIKGEFVNNDYNSRIIGIGEEYLKKAGKVMGIIAGEYRALSAIGVLNTGLLNYLVIDERTAQRVLEILDRKLIHCLQ</sequence>
<evidence type="ECO:0000259" key="6">
    <source>
        <dbReference type="Pfam" id="PF04545"/>
    </source>
</evidence>
<dbReference type="InterPro" id="IPR013324">
    <property type="entry name" value="RNA_pol_sigma_r3/r4-like"/>
</dbReference>
<dbReference type="PANTHER" id="PTHR34294:SF1">
    <property type="entry name" value="TRANSCRIPTIONAL REGULATOR LSRR"/>
    <property type="match status" value="1"/>
</dbReference>
<evidence type="ECO:0000256" key="1">
    <source>
        <dbReference type="ARBA" id="ARBA00010466"/>
    </source>
</evidence>
<dbReference type="AlphaFoldDB" id="A0AAU8AAD1"/>
<dbReference type="Gene3D" id="3.40.50.1360">
    <property type="match status" value="1"/>
</dbReference>
<dbReference type="InterPro" id="IPR037171">
    <property type="entry name" value="NagB/RpiA_transferase-like"/>
</dbReference>
<dbReference type="GO" id="GO:0030246">
    <property type="term" value="F:carbohydrate binding"/>
    <property type="evidence" value="ECO:0007669"/>
    <property type="project" value="InterPro"/>
</dbReference>
<protein>
    <submittedName>
        <fullName evidence="7">Sugar-binding domain-containing protein</fullName>
    </submittedName>
</protein>
<dbReference type="Gene3D" id="1.10.10.60">
    <property type="entry name" value="Homeodomain-like"/>
    <property type="match status" value="1"/>
</dbReference>
<evidence type="ECO:0000313" key="7">
    <source>
        <dbReference type="EMBL" id="XCC62767.1"/>
    </source>
</evidence>
<dbReference type="InterPro" id="IPR007324">
    <property type="entry name" value="Sugar-bd_dom_put"/>
</dbReference>
<dbReference type="EMBL" id="CP117826">
    <property type="protein sequence ID" value="XCC62767.1"/>
    <property type="molecule type" value="Genomic_DNA"/>
</dbReference>
<dbReference type="InterPro" id="IPR007630">
    <property type="entry name" value="RNA_pol_sigma70_r4"/>
</dbReference>
<dbReference type="Pfam" id="PF04198">
    <property type="entry name" value="Sugar-bind"/>
    <property type="match status" value="1"/>
</dbReference>
<keyword evidence="3" id="KW-0238">DNA-binding</keyword>
<evidence type="ECO:0000256" key="4">
    <source>
        <dbReference type="ARBA" id="ARBA00023163"/>
    </source>
</evidence>
<feature type="domain" description="RNA polymerase sigma-70 region 4" evidence="6">
    <location>
        <begin position="15"/>
        <end position="47"/>
    </location>
</feature>
<keyword evidence="4" id="KW-0804">Transcription</keyword>
<evidence type="ECO:0000259" key="5">
    <source>
        <dbReference type="Pfam" id="PF04198"/>
    </source>
</evidence>
<dbReference type="GO" id="GO:0006352">
    <property type="term" value="P:DNA-templated transcription initiation"/>
    <property type="evidence" value="ECO:0007669"/>
    <property type="project" value="InterPro"/>
</dbReference>
<organism evidence="7">
    <name type="scientific">Christensenella massiliensis</name>
    <dbReference type="NCBI Taxonomy" id="1805714"/>
    <lineage>
        <taxon>Bacteria</taxon>
        <taxon>Bacillati</taxon>
        <taxon>Bacillota</taxon>
        <taxon>Clostridia</taxon>
        <taxon>Christensenellales</taxon>
        <taxon>Christensenellaceae</taxon>
        <taxon>Christensenella</taxon>
    </lineage>
</organism>
<keyword evidence="2" id="KW-0805">Transcription regulation</keyword>
<dbReference type="GO" id="GO:0003700">
    <property type="term" value="F:DNA-binding transcription factor activity"/>
    <property type="evidence" value="ECO:0007669"/>
    <property type="project" value="InterPro"/>
</dbReference>
<accession>A0AAU8AAD1</accession>
<proteinExistence type="inferred from homology"/>
<name>A0AAU8AAD1_9FIRM</name>
<dbReference type="Pfam" id="PF04545">
    <property type="entry name" value="Sigma70_r4"/>
    <property type="match status" value="1"/>
</dbReference>
<dbReference type="SUPFAM" id="SSF100950">
    <property type="entry name" value="NagB/RpiA/CoA transferase-like"/>
    <property type="match status" value="1"/>
</dbReference>
<evidence type="ECO:0000256" key="2">
    <source>
        <dbReference type="ARBA" id="ARBA00023015"/>
    </source>
</evidence>
<dbReference type="InterPro" id="IPR051054">
    <property type="entry name" value="SorC_transcr_regulators"/>
</dbReference>
<dbReference type="RefSeq" id="WP_079547442.1">
    <property type="nucleotide sequence ID" value="NZ_CP117826.1"/>
</dbReference>
<evidence type="ECO:0000256" key="3">
    <source>
        <dbReference type="ARBA" id="ARBA00023125"/>
    </source>
</evidence>
<dbReference type="SUPFAM" id="SSF88659">
    <property type="entry name" value="Sigma3 and sigma4 domains of RNA polymerase sigma factors"/>
    <property type="match status" value="1"/>
</dbReference>
<comment type="similarity">
    <text evidence="1">Belongs to the SorC transcriptional regulatory family.</text>
</comment>
<dbReference type="PANTHER" id="PTHR34294">
    <property type="entry name" value="TRANSCRIPTIONAL REGULATOR-RELATED"/>
    <property type="match status" value="1"/>
</dbReference>
<feature type="domain" description="Sugar-binding" evidence="5">
    <location>
        <begin position="58"/>
        <end position="315"/>
    </location>
</feature>
<dbReference type="GO" id="GO:0003677">
    <property type="term" value="F:DNA binding"/>
    <property type="evidence" value="ECO:0007669"/>
    <property type="project" value="UniProtKB-KW"/>
</dbReference>
<reference evidence="7" key="1">
    <citation type="submission" date="2023-02" db="EMBL/GenBank/DDBJ databases">
        <title>Gut commensal Christensenella minuta modulates host metabolism via a new class of secondary bile acids.</title>
        <authorList>
            <person name="Liu C."/>
        </authorList>
    </citation>
    <scope>NUCLEOTIDE SEQUENCE</scope>
    <source>
        <strain evidence="7">CA70</strain>
    </source>
</reference>